<dbReference type="OrthoDB" id="433681at2"/>
<dbReference type="AlphaFoldDB" id="A0A8B6X8P8"/>
<dbReference type="EC" id="2.4.-.-" evidence="5"/>
<evidence type="ECO:0000259" key="3">
    <source>
        <dbReference type="Pfam" id="PF13439"/>
    </source>
</evidence>
<evidence type="ECO:0000259" key="2">
    <source>
        <dbReference type="Pfam" id="PF00534"/>
    </source>
</evidence>
<dbReference type="PANTHER" id="PTHR46401">
    <property type="entry name" value="GLYCOSYLTRANSFERASE WBBK-RELATED"/>
    <property type="match status" value="1"/>
</dbReference>
<name>A0A8B6X8P8_9BURK</name>
<dbReference type="Pfam" id="PF00534">
    <property type="entry name" value="Glycos_transf_1"/>
    <property type="match status" value="1"/>
</dbReference>
<reference evidence="5" key="4">
    <citation type="submission" date="2025-08" db="UniProtKB">
        <authorList>
            <consortium name="RefSeq"/>
        </authorList>
    </citation>
    <scope>IDENTIFICATION</scope>
</reference>
<keyword evidence="4" id="KW-1185">Reference proteome</keyword>
<dbReference type="Proteomes" id="UP000675920">
    <property type="component" value="Unplaced"/>
</dbReference>
<dbReference type="Gene3D" id="3.40.50.2000">
    <property type="entry name" value="Glycogen Phosphorylase B"/>
    <property type="match status" value="2"/>
</dbReference>
<organism evidence="4 5">
    <name type="scientific">Derxia gummosa DSM 723</name>
    <dbReference type="NCBI Taxonomy" id="1121388"/>
    <lineage>
        <taxon>Bacteria</taxon>
        <taxon>Pseudomonadati</taxon>
        <taxon>Pseudomonadota</taxon>
        <taxon>Betaproteobacteria</taxon>
        <taxon>Burkholderiales</taxon>
        <taxon>Alcaligenaceae</taxon>
        <taxon>Derxia</taxon>
    </lineage>
</organism>
<dbReference type="InterPro" id="IPR028098">
    <property type="entry name" value="Glyco_trans_4-like_N"/>
</dbReference>
<dbReference type="CDD" id="cd03809">
    <property type="entry name" value="GT4_MtfB-like"/>
    <property type="match status" value="1"/>
</dbReference>
<reference evidence="5" key="3">
    <citation type="journal article" date="2006" name="Glycobiology">
        <title>Structures and mechanisms of glycosyltransferases.</title>
        <authorList>
            <person name="Breton C."/>
            <person name="Snajdrova L."/>
            <person name="Jeanneau C."/>
            <person name="Koca J."/>
            <person name="Imberty A."/>
        </authorList>
    </citation>
    <scope>NUCLEOTIDE SEQUENCE</scope>
</reference>
<protein>
    <submittedName>
        <fullName evidence="5">Glycosyltransferase family 4 protein</fullName>
        <ecNumber evidence="5">2.4.-.-</ecNumber>
    </submittedName>
</protein>
<dbReference type="RefSeq" id="WP_034412097.1">
    <property type="nucleotide sequence ID" value="NZ_AXWS01000019.1"/>
</dbReference>
<dbReference type="InterPro" id="IPR001296">
    <property type="entry name" value="Glyco_trans_1"/>
</dbReference>
<sequence length="447" mass="49647">MQANSSAPLVVLDGMNLSLEKGTGIATYSRNLSLALGQLGYRVGVLYGQWSPDQGDPMLREAMFFDSRPPAQSWLKRQQGTLIDVARTTLGGGFRAVEVPVTGRVIRDSHRARLPHFDTLYNSRALFLRAHRVFNQTRRISEVRLPETPAVMHWTYPIPLRVPGALNLYTLHDLIPLRLPYTTLDNKRRYLRLLRRLVEAGDKLVTVSECSRRDIIDILGVPESSVINTYQAVDMPPRLRDKPDEQVRKELRGLFNLEAKGYFLFFGAIEPKKNVARLVEAYLASGVRTPLIVVGNLAWKSDDEMRLLKAHLAASEGHEDGARIRHIDYVPFSVLVSLIRGAKATLFPSLYEGFGLPVLESMLLGTPVMSSNTSSLPEVAGEAALLVDPYDSQAITQGIERLDGDSALRRRLSLAGKARAARFDGDAYRHALARLYTDLGVAPPVAA</sequence>
<reference evidence="5" key="1">
    <citation type="journal article" date="1999" name="Glycobiology">
        <title>Conserved domains of glycosyltransferases.</title>
        <authorList>
            <person name="Kapitonov D."/>
            <person name="Yu R.K."/>
        </authorList>
    </citation>
    <scope>NUCLEOTIDE SEQUENCE</scope>
</reference>
<feature type="domain" description="Glycosyltransferase subfamily 4-like N-terminal" evidence="3">
    <location>
        <begin position="24"/>
        <end position="226"/>
    </location>
</feature>
<reference evidence="5" key="2">
    <citation type="journal article" date="2003" name="J. Mol. Biol.">
        <title>An evolving hierarchical family classification for glycosyltransferases.</title>
        <authorList>
            <person name="Coutinho P.M."/>
            <person name="Deleury E."/>
            <person name="Davies G.J."/>
            <person name="Henrissat B."/>
        </authorList>
    </citation>
    <scope>NUCLEOTIDE SEQUENCE</scope>
</reference>
<dbReference type="GO" id="GO:0016757">
    <property type="term" value="F:glycosyltransferase activity"/>
    <property type="evidence" value="ECO:0007669"/>
    <property type="project" value="InterPro"/>
</dbReference>
<dbReference type="Pfam" id="PF13439">
    <property type="entry name" value="Glyco_transf_4"/>
    <property type="match status" value="1"/>
</dbReference>
<evidence type="ECO:0000256" key="1">
    <source>
        <dbReference type="ARBA" id="ARBA00022679"/>
    </source>
</evidence>
<evidence type="ECO:0000313" key="4">
    <source>
        <dbReference type="Proteomes" id="UP000675920"/>
    </source>
</evidence>
<accession>A0A8B6X8P8</accession>
<dbReference type="GO" id="GO:0009103">
    <property type="term" value="P:lipopolysaccharide biosynthetic process"/>
    <property type="evidence" value="ECO:0007669"/>
    <property type="project" value="TreeGrafter"/>
</dbReference>
<dbReference type="PANTHER" id="PTHR46401:SF2">
    <property type="entry name" value="GLYCOSYLTRANSFERASE WBBK-RELATED"/>
    <property type="match status" value="1"/>
</dbReference>
<keyword evidence="1" id="KW-0808">Transferase</keyword>
<evidence type="ECO:0000313" key="5">
    <source>
        <dbReference type="RefSeq" id="WP_034412097.1"/>
    </source>
</evidence>
<dbReference type="SUPFAM" id="SSF53756">
    <property type="entry name" value="UDP-Glycosyltransferase/glycogen phosphorylase"/>
    <property type="match status" value="1"/>
</dbReference>
<proteinExistence type="predicted"/>
<feature type="domain" description="Glycosyl transferase family 1" evidence="2">
    <location>
        <begin position="258"/>
        <end position="417"/>
    </location>
</feature>